<dbReference type="Pfam" id="PF10295">
    <property type="entry name" value="DUF2406"/>
    <property type="match status" value="1"/>
</dbReference>
<feature type="compositionally biased region" description="Polar residues" evidence="1">
    <location>
        <begin position="115"/>
        <end position="134"/>
    </location>
</feature>
<feature type="compositionally biased region" description="Gly residues" evidence="1">
    <location>
        <begin position="166"/>
        <end position="179"/>
    </location>
</feature>
<feature type="compositionally biased region" description="Gly residues" evidence="1">
    <location>
        <begin position="196"/>
        <end position="208"/>
    </location>
</feature>
<dbReference type="PANTHER" id="PTHR28186:SF1">
    <property type="entry name" value="MEIOTICALLY UP-REGULATED GENE 9 PROTEIN"/>
    <property type="match status" value="1"/>
</dbReference>
<dbReference type="RefSeq" id="XP_016644451.1">
    <property type="nucleotide sequence ID" value="XM_016786445.1"/>
</dbReference>
<feature type="compositionally biased region" description="Basic and acidic residues" evidence="1">
    <location>
        <begin position="61"/>
        <end position="77"/>
    </location>
</feature>
<dbReference type="OrthoDB" id="5330253at2759"/>
<dbReference type="EMBL" id="JOWA01000088">
    <property type="protein sequence ID" value="KEZ44652.1"/>
    <property type="molecule type" value="Genomic_DNA"/>
</dbReference>
<sequence>MAAVDNAARSARNGRHRSFSFHSDRSSKGPKLVETSAEKESHRLHSKADPTMAITEAEPAEPDKSNPTRNRWERPLDTIRSFEAAIDGPQRRPPMAIPQSEADWNRRGSYYGNRNYASSRAPSMLSVGNGNRYPQDNYYGSRPTSHFEPRPSPPARDSYHEAQQYGGYGPYNGQGGYNPQGGYSPQGSYGPQAGYGPQGGYPSGGPSGPYGARQQRAPRMQSEPQLNYNNRRETNGVYPVPHRDRSYETVTTASGGGSSGDQGSYQTDPSSDNGSVDRISPTKPAPPPTQDYGIGFSGPAAYQPAPFPFGADGNNAAIQKKPVPGTLGSTLPPAIPLKDNVMTPQANLAPAKPQPEKKRKSWLFRRFSRSS</sequence>
<gene>
    <name evidence="2" type="ORF">SAPIO_CDS3697</name>
</gene>
<feature type="compositionally biased region" description="Low complexity" evidence="1">
    <location>
        <begin position="180"/>
        <end position="195"/>
    </location>
</feature>
<feature type="compositionally biased region" description="Basic and acidic residues" evidence="1">
    <location>
        <begin position="36"/>
        <end position="48"/>
    </location>
</feature>
<feature type="compositionally biased region" description="Basic residues" evidence="1">
    <location>
        <begin position="357"/>
        <end position="371"/>
    </location>
</feature>
<name>A0A084GBE0_PSEDA</name>
<dbReference type="VEuPathDB" id="FungiDB:SAPIO_CDS3697"/>
<evidence type="ECO:0000313" key="2">
    <source>
        <dbReference type="EMBL" id="KEZ44652.1"/>
    </source>
</evidence>
<dbReference type="PANTHER" id="PTHR28186">
    <property type="entry name" value="MEIOTICALLY UP-REGULATED GENE 9 PROTEIN"/>
    <property type="match status" value="1"/>
</dbReference>
<proteinExistence type="predicted"/>
<evidence type="ECO:0000313" key="3">
    <source>
        <dbReference type="Proteomes" id="UP000028545"/>
    </source>
</evidence>
<protein>
    <recommendedName>
        <fullName evidence="4">DUF2406 domain-containing protein</fullName>
    </recommendedName>
</protein>
<dbReference type="HOGENOM" id="CLU_037541_0_0_1"/>
<feature type="compositionally biased region" description="Polar residues" evidence="1">
    <location>
        <begin position="265"/>
        <end position="274"/>
    </location>
</feature>
<evidence type="ECO:0008006" key="4">
    <source>
        <dbReference type="Google" id="ProtNLM"/>
    </source>
</evidence>
<feature type="region of interest" description="Disordered" evidence="1">
    <location>
        <begin position="1"/>
        <end position="371"/>
    </location>
</feature>
<dbReference type="Proteomes" id="UP000028545">
    <property type="component" value="Unassembled WGS sequence"/>
</dbReference>
<dbReference type="GeneID" id="27722769"/>
<dbReference type="AlphaFoldDB" id="A0A084GBE0"/>
<dbReference type="InterPro" id="IPR018809">
    <property type="entry name" value="DUF2406"/>
</dbReference>
<evidence type="ECO:0000256" key="1">
    <source>
        <dbReference type="SAM" id="MobiDB-lite"/>
    </source>
</evidence>
<dbReference type="KEGG" id="sapo:SAPIO_CDS3697"/>
<dbReference type="OMA" id="RFPQDSY"/>
<comment type="caution">
    <text evidence="2">The sequence shown here is derived from an EMBL/GenBank/DDBJ whole genome shotgun (WGS) entry which is preliminary data.</text>
</comment>
<accession>A0A084GBE0</accession>
<keyword evidence="3" id="KW-1185">Reference proteome</keyword>
<organism evidence="2 3">
    <name type="scientific">Pseudallescheria apiosperma</name>
    <name type="common">Scedosporium apiospermum</name>
    <dbReference type="NCBI Taxonomy" id="563466"/>
    <lineage>
        <taxon>Eukaryota</taxon>
        <taxon>Fungi</taxon>
        <taxon>Dikarya</taxon>
        <taxon>Ascomycota</taxon>
        <taxon>Pezizomycotina</taxon>
        <taxon>Sordariomycetes</taxon>
        <taxon>Hypocreomycetidae</taxon>
        <taxon>Microascales</taxon>
        <taxon>Microascaceae</taxon>
        <taxon>Scedosporium</taxon>
    </lineage>
</organism>
<reference evidence="2 3" key="1">
    <citation type="journal article" date="2014" name="Genome Announc.">
        <title>Draft genome sequence of the pathogenic fungus Scedosporium apiospermum.</title>
        <authorList>
            <person name="Vandeputte P."/>
            <person name="Ghamrawi S."/>
            <person name="Rechenmann M."/>
            <person name="Iltis A."/>
            <person name="Giraud S."/>
            <person name="Fleury M."/>
            <person name="Thornton C."/>
            <person name="Delhaes L."/>
            <person name="Meyer W."/>
            <person name="Papon N."/>
            <person name="Bouchara J.P."/>
        </authorList>
    </citation>
    <scope>NUCLEOTIDE SEQUENCE [LARGE SCALE GENOMIC DNA]</scope>
    <source>
        <strain evidence="2 3">IHEM 14462</strain>
    </source>
</reference>